<evidence type="ECO:0000313" key="2">
    <source>
        <dbReference type="EMBL" id="MTV63603.1"/>
    </source>
</evidence>
<organism evidence="1">
    <name type="scientific">Streptococcus pneumoniae</name>
    <dbReference type="NCBI Taxonomy" id="1313"/>
    <lineage>
        <taxon>Bacteria</taxon>
        <taxon>Bacillati</taxon>
        <taxon>Bacillota</taxon>
        <taxon>Bacilli</taxon>
        <taxon>Lactobacillales</taxon>
        <taxon>Streptococcaceae</taxon>
        <taxon>Streptococcus</taxon>
    </lineage>
</organism>
<gene>
    <name evidence="2" type="ORF">GM539_09445</name>
</gene>
<name>A0A098ANS6_STREE</name>
<reference evidence="1" key="2">
    <citation type="submission" date="2014-10" db="EMBL/GenBank/DDBJ databases">
        <title>Contrasting mechanisms driving short-term and long-term diversification of pneumococci.</title>
        <authorList>
            <person name="Croucher N.J."/>
            <person name="Coupland P.C."/>
            <person name="Stevenson A.E."/>
            <person name="Callendrello A."/>
            <person name="Bentley S.D."/>
            <person name="Hanage W.P."/>
        </authorList>
    </citation>
    <scope>NUCLEOTIDE SEQUENCE</scope>
    <source>
        <strain evidence="1">385385</strain>
    </source>
</reference>
<dbReference type="EMBL" id="WNHJ01000043">
    <property type="protein sequence ID" value="MTV63603.1"/>
    <property type="molecule type" value="Genomic_DNA"/>
</dbReference>
<accession>A0A098ANS6</accession>
<dbReference type="RefSeq" id="WP_000673593.1">
    <property type="nucleotide sequence ID" value="NZ_AP026917.1"/>
</dbReference>
<dbReference type="NCBIfam" id="TIGR01725">
    <property type="entry name" value="phge_HK97_gp10"/>
    <property type="match status" value="1"/>
</dbReference>
<dbReference type="AlphaFoldDB" id="A0A098ANS6"/>
<sequence>MKFVDNSTTVKRELERAAIRGLIKAAMLVEAQAVLLVPVGETGDLRGSIGYKVNESELVAYVGTNCEYAIYVEFGTGDFAENGNGRKGGWVYRTPKGEVFFTYGMPPQPYLRPAFRENQKAIREILANCLKELGG</sequence>
<reference evidence="2 3" key="3">
    <citation type="submission" date="2019-11" db="EMBL/GenBank/DDBJ databases">
        <title>Growth characteristics of pneumococcus vary with the chemical composition of the capsule and with environmental conditions.</title>
        <authorList>
            <person name="Tothpal A."/>
            <person name="Desobry K."/>
            <person name="Joshi S."/>
            <person name="Wyllie A.L."/>
            <person name="Weinberger D.M."/>
        </authorList>
    </citation>
    <scope>NUCLEOTIDE SEQUENCE [LARGE SCALE GENOMIC DNA]</scope>
    <source>
        <strain evidence="3">pnumococcus22F</strain>
        <strain evidence="2">Pnumococcus22F</strain>
    </source>
</reference>
<reference evidence="1" key="1">
    <citation type="submission" date="2014-04" db="EMBL/GenBank/DDBJ databases">
        <authorList>
            <person name="Croucher N."/>
        </authorList>
    </citation>
    <scope>NUCLEOTIDE SEQUENCE</scope>
    <source>
        <strain evidence="1">385385</strain>
    </source>
</reference>
<dbReference type="InterPro" id="IPR010064">
    <property type="entry name" value="HK97-gp10_tail"/>
</dbReference>
<dbReference type="Pfam" id="PF04883">
    <property type="entry name" value="HK97-gp10_like"/>
    <property type="match status" value="1"/>
</dbReference>
<evidence type="ECO:0000313" key="3">
    <source>
        <dbReference type="Proteomes" id="UP000474228"/>
    </source>
</evidence>
<proteinExistence type="predicted"/>
<protein>
    <submittedName>
        <fullName evidence="2">HK97 gp10 family phage protein</fullName>
    </submittedName>
    <submittedName>
        <fullName evidence="1">Putative prophage protein</fullName>
    </submittedName>
</protein>
<dbReference type="EMBL" id="LK020690">
    <property type="protein sequence ID" value="CDQ30165.1"/>
    <property type="molecule type" value="Genomic_DNA"/>
</dbReference>
<dbReference type="Proteomes" id="UP000474228">
    <property type="component" value="Unassembled WGS sequence"/>
</dbReference>
<evidence type="ECO:0000313" key="1">
    <source>
        <dbReference type="EMBL" id="CDQ30165.1"/>
    </source>
</evidence>